<dbReference type="RefSeq" id="WP_036076769.1">
    <property type="nucleotide sequence ID" value="NZ_AODE01000004.1"/>
</dbReference>
<evidence type="ECO:0000313" key="1">
    <source>
        <dbReference type="EMBL" id="EUJ32576.1"/>
    </source>
</evidence>
<comment type="caution">
    <text evidence="1">The sequence shown here is derived from an EMBL/GenBank/DDBJ whole genome shotgun (WGS) entry which is preliminary data.</text>
</comment>
<keyword evidence="2" id="KW-1185">Reference proteome</keyword>
<dbReference type="Proteomes" id="UP000019254">
    <property type="component" value="Unassembled WGS sequence"/>
</dbReference>
<reference evidence="1 2" key="1">
    <citation type="journal article" date="2014" name="Int. J. Syst. Evol. Microbiol.">
        <title>Listeria floridensis sp. nov., Listeria aquatica sp. nov., Listeria cornellensis sp. nov., Listeria riparia sp. nov. and Listeria grandensis sp. nov., from agricultural and natural environments.</title>
        <authorList>
            <person name="den Bakker H.C."/>
            <person name="Warchocki S."/>
            <person name="Wright E.M."/>
            <person name="Allred A.F."/>
            <person name="Ahlstrom C."/>
            <person name="Manuel C.S."/>
            <person name="Stasiewicz M.J."/>
            <person name="Burrell A."/>
            <person name="Roof S."/>
            <person name="Strawn L."/>
            <person name="Fortes E.D."/>
            <person name="Nightingale K.K."/>
            <person name="Kephart D."/>
            <person name="Wiedmann M."/>
        </authorList>
    </citation>
    <scope>NUCLEOTIDE SEQUENCE [LARGE SCALE GENOMIC DNA]</scope>
    <source>
        <strain evidence="2">FSL F6-969</strain>
    </source>
</reference>
<accession>W7CA26</accession>
<dbReference type="AlphaFoldDB" id="W7CA26"/>
<protein>
    <submittedName>
        <fullName evidence="1">Uncharacterized protein</fullName>
    </submittedName>
</protein>
<proteinExistence type="predicted"/>
<evidence type="ECO:0000313" key="2">
    <source>
        <dbReference type="Proteomes" id="UP000019254"/>
    </source>
</evidence>
<dbReference type="EMBL" id="AODE01000004">
    <property type="protein sequence ID" value="EUJ32576.1"/>
    <property type="molecule type" value="Genomic_DNA"/>
</dbReference>
<dbReference type="STRING" id="1265820.PCORN_01300"/>
<gene>
    <name evidence="1" type="ORF">PCORN_01300</name>
</gene>
<organism evidence="1 2">
    <name type="scientific">Listeria cornellensis FSL F6-0969</name>
    <dbReference type="NCBI Taxonomy" id="1265820"/>
    <lineage>
        <taxon>Bacteria</taxon>
        <taxon>Bacillati</taxon>
        <taxon>Bacillota</taxon>
        <taxon>Bacilli</taxon>
        <taxon>Bacillales</taxon>
        <taxon>Listeriaceae</taxon>
        <taxon>Listeria</taxon>
    </lineage>
</organism>
<name>W7CA26_9LIST</name>
<sequence>MGMIVADILKTLRSNKSVPHIKPVEGTKKFERHCYLESEPYDSNLLEIVEDFQYWFAHTVVFYSEFTVIYI</sequence>